<sequence>MSAISAKFPVDLKSFKKLSLDYKNPQLSQQQREDLLHNINVFRDAIVAFTATGSARGVSGHTGGPFDTAPEVCILLAFMNANPERFVDTFFDEAGHRVATQYLLSALDGHIEPDHLLNYREAYSKLPGHPELGLSDGVKFSSGRLGHMWAMINGVALANRSKNVILLGSDGSQQEGNDAEAARLAVAQNLNVKLFVDDNDVTISGHPSQYMKGFNTAKTLEGHGLKVFRTEGENIDKLYASVCEIVAYDGPAAVVASRKIAPQIEGIEGESHAHDVIPVAVAKKYLTKRGYSEDQLKFYDDIKAQKYQYEHVGASKDVGANRVIFGESVNMVLDKLSKEEAARRVMVIDSDLEGSTGLKGIHSAHPEVFVPSGVMERGNFSAAAGFGFGGNGERQGVFSTFAAFLEMCLSEITMARLNRCNFLCHFSHSGVDEMADNTCHFGLNHFFADNGLLDTAQTNLYFPADGEQMKAVVQKVFFDKGPKFVFSTRAKVPYILKEGSETKLFGDNYSFVPGKEEFIRKGSAGYVVSYGDMLHRSLDAVERLRKEGIDVGLINKPTLNIVDEDAMQVYGKTGFVLVVESISQKNGMGSRMGTQLLQRGLTTKYDYMGATTEGCGGVAYQIKHQGLDAPAVQDRIRKIAGRNGLYSLYYGPQDVLQQGKKERSVVLLNTAATDENSFLVKGLTAYTEGTVDFLKPSFVNGMWFLSSILMDKLRRVTSPSKDRRDLNRLSLVELNRHFNERPLPL</sequence>
<dbReference type="EMBL" id="KE007224">
    <property type="protein sequence ID" value="EOR04753.1"/>
    <property type="molecule type" value="Genomic_DNA"/>
</dbReference>
<dbReference type="GeneID" id="20373044"/>
<comment type="cofactor">
    <cofactor evidence="3">
        <name>Mg(2+)</name>
        <dbReference type="ChEBI" id="CHEBI:18420"/>
    </cofactor>
</comment>
<dbReference type="GO" id="GO:0005737">
    <property type="term" value="C:cytoplasm"/>
    <property type="evidence" value="ECO:0007669"/>
    <property type="project" value="UniProtKB-ARBA"/>
</dbReference>
<organism evidence="7 8">
    <name type="scientific">Wallemia ichthyophaga (strain EXF-994 / CBS 113033)</name>
    <dbReference type="NCBI Taxonomy" id="1299270"/>
    <lineage>
        <taxon>Eukaryota</taxon>
        <taxon>Fungi</taxon>
        <taxon>Dikarya</taxon>
        <taxon>Basidiomycota</taxon>
        <taxon>Wallemiomycotina</taxon>
        <taxon>Wallemiomycetes</taxon>
        <taxon>Wallemiales</taxon>
        <taxon>Wallemiaceae</taxon>
        <taxon>Wallemia</taxon>
    </lineage>
</organism>
<evidence type="ECO:0000256" key="1">
    <source>
        <dbReference type="ARBA" id="ARBA00001936"/>
    </source>
</evidence>
<dbReference type="Proteomes" id="UP000014064">
    <property type="component" value="Unassembled WGS sequence"/>
</dbReference>
<reference evidence="8" key="1">
    <citation type="journal article" date="2013" name="BMC Genomics">
        <title>Genome and transcriptome sequencing of the halophilic fungus Wallemia ichthyophaga: haloadaptations present and absent.</title>
        <authorList>
            <person name="Zajc J."/>
            <person name="Liu Y."/>
            <person name="Dai W."/>
            <person name="Yang Z."/>
            <person name="Hu J."/>
            <person name="Gostincar C."/>
            <person name="Gunde-Cimerman N."/>
        </authorList>
    </citation>
    <scope>NUCLEOTIDE SEQUENCE [LARGE SCALE GENOMIC DNA]</scope>
    <source>
        <strain evidence="8">EXF-994 / CBS 113033</strain>
    </source>
</reference>
<dbReference type="InterPro" id="IPR029061">
    <property type="entry name" value="THDP-binding"/>
</dbReference>
<evidence type="ECO:0000256" key="4">
    <source>
        <dbReference type="ARBA" id="ARBA00001964"/>
    </source>
</evidence>
<gene>
    <name evidence="7" type="ORF">J056_000092</name>
</gene>
<evidence type="ECO:0000256" key="2">
    <source>
        <dbReference type="ARBA" id="ARBA00001941"/>
    </source>
</evidence>
<accession>R9ARD9</accession>
<protein>
    <submittedName>
        <fullName evidence="7">Transketolase-like protein 2</fullName>
    </submittedName>
</protein>
<dbReference type="InterPro" id="IPR051157">
    <property type="entry name" value="PDH/Transketolase"/>
</dbReference>
<proteinExistence type="inferred from homology"/>
<evidence type="ECO:0000313" key="8">
    <source>
        <dbReference type="Proteomes" id="UP000014064"/>
    </source>
</evidence>
<dbReference type="Gene3D" id="3.40.50.970">
    <property type="match status" value="2"/>
</dbReference>
<comment type="similarity">
    <text evidence="5">Belongs to the transketolase family.</text>
</comment>
<dbReference type="KEGG" id="wic:J056_000092"/>
<dbReference type="OrthoDB" id="10267175at2759"/>
<feature type="domain" description="Transketolase-like pyrimidine-binding" evidence="6">
    <location>
        <begin position="323"/>
        <end position="494"/>
    </location>
</feature>
<dbReference type="SMART" id="SM00861">
    <property type="entry name" value="Transket_pyr"/>
    <property type="match status" value="1"/>
</dbReference>
<name>R9ARD9_WALI9</name>
<comment type="cofactor">
    <cofactor evidence="2">
        <name>Co(2+)</name>
        <dbReference type="ChEBI" id="CHEBI:48828"/>
    </cofactor>
</comment>
<dbReference type="PANTHER" id="PTHR43825:SF1">
    <property type="entry name" value="TRANSKETOLASE-LIKE PYRIMIDINE-BINDING DOMAIN-CONTAINING PROTEIN"/>
    <property type="match status" value="1"/>
</dbReference>
<evidence type="ECO:0000313" key="7">
    <source>
        <dbReference type="EMBL" id="EOR04753.1"/>
    </source>
</evidence>
<dbReference type="AlphaFoldDB" id="R9ARD9"/>
<keyword evidence="8" id="KW-1185">Reference proteome</keyword>
<dbReference type="Gene3D" id="3.40.50.920">
    <property type="match status" value="1"/>
</dbReference>
<dbReference type="SUPFAM" id="SSF52518">
    <property type="entry name" value="Thiamin diphosphate-binding fold (THDP-binding)"/>
    <property type="match status" value="2"/>
</dbReference>
<evidence type="ECO:0000259" key="6">
    <source>
        <dbReference type="SMART" id="SM00861"/>
    </source>
</evidence>
<dbReference type="Pfam" id="PF00456">
    <property type="entry name" value="Transketolase_N"/>
    <property type="match status" value="1"/>
</dbReference>
<dbReference type="SUPFAM" id="SSF52922">
    <property type="entry name" value="TK C-terminal domain-like"/>
    <property type="match status" value="1"/>
</dbReference>
<dbReference type="eggNOG" id="KOG0523">
    <property type="taxonomic scope" value="Eukaryota"/>
</dbReference>
<dbReference type="Pfam" id="PF02780">
    <property type="entry name" value="Transketolase_C"/>
    <property type="match status" value="1"/>
</dbReference>
<dbReference type="InterPro" id="IPR005475">
    <property type="entry name" value="Transketolase-like_Pyr-bd"/>
</dbReference>
<dbReference type="InterPro" id="IPR033248">
    <property type="entry name" value="Transketolase_C"/>
</dbReference>
<dbReference type="Pfam" id="PF02779">
    <property type="entry name" value="Transket_pyr"/>
    <property type="match status" value="1"/>
</dbReference>
<dbReference type="STRING" id="1299270.R9ARD9"/>
<dbReference type="InterPro" id="IPR009014">
    <property type="entry name" value="Transketo_C/PFOR_II"/>
</dbReference>
<dbReference type="PANTHER" id="PTHR43825">
    <property type="entry name" value="PYRUVATE DEHYDROGENASE E1 COMPONENT"/>
    <property type="match status" value="1"/>
</dbReference>
<evidence type="ECO:0000256" key="5">
    <source>
        <dbReference type="ARBA" id="ARBA00007131"/>
    </source>
</evidence>
<comment type="cofactor">
    <cofactor evidence="4">
        <name>thiamine diphosphate</name>
        <dbReference type="ChEBI" id="CHEBI:58937"/>
    </cofactor>
</comment>
<dbReference type="GO" id="GO:0006091">
    <property type="term" value="P:generation of precursor metabolites and energy"/>
    <property type="evidence" value="ECO:0007669"/>
    <property type="project" value="UniProtKB-ARBA"/>
</dbReference>
<comment type="cofactor">
    <cofactor evidence="1">
        <name>Mn(2+)</name>
        <dbReference type="ChEBI" id="CHEBI:29035"/>
    </cofactor>
</comment>
<evidence type="ECO:0000256" key="3">
    <source>
        <dbReference type="ARBA" id="ARBA00001946"/>
    </source>
</evidence>
<dbReference type="HOGENOM" id="CLU_028734_0_0_1"/>
<dbReference type="InterPro" id="IPR005474">
    <property type="entry name" value="Transketolase_N"/>
</dbReference>
<dbReference type="OMA" id="CYIAEQQ"/>
<dbReference type="RefSeq" id="XP_009265765.1">
    <property type="nucleotide sequence ID" value="XM_009267490.1"/>
</dbReference>